<evidence type="ECO:0008006" key="3">
    <source>
        <dbReference type="Google" id="ProtNLM"/>
    </source>
</evidence>
<dbReference type="InterPro" id="IPR036390">
    <property type="entry name" value="WH_DNA-bd_sf"/>
</dbReference>
<proteinExistence type="predicted"/>
<dbReference type="Gene3D" id="1.10.10.10">
    <property type="entry name" value="Winged helix-like DNA-binding domain superfamily/Winged helix DNA-binding domain"/>
    <property type="match status" value="1"/>
</dbReference>
<comment type="caution">
    <text evidence="1">The sequence shown here is derived from an EMBL/GenBank/DDBJ whole genome shotgun (WGS) entry which is preliminary data.</text>
</comment>
<organism evidence="1 2">
    <name type="scientific">Candidatus Shapirobacteria bacterium CG2_30_35_20</name>
    <dbReference type="NCBI Taxonomy" id="1805376"/>
    <lineage>
        <taxon>Bacteria</taxon>
        <taxon>Candidatus Shapironibacteriota</taxon>
    </lineage>
</organism>
<dbReference type="AlphaFoldDB" id="A0A1J5HQ03"/>
<name>A0A1J5HQ03_9BACT</name>
<accession>A0A1J5HQ03</accession>
<dbReference type="EMBL" id="MNZO01000050">
    <property type="protein sequence ID" value="OIP86515.1"/>
    <property type="molecule type" value="Genomic_DNA"/>
</dbReference>
<dbReference type="SUPFAM" id="SSF46785">
    <property type="entry name" value="Winged helix' DNA-binding domain"/>
    <property type="match status" value="1"/>
</dbReference>
<dbReference type="Proteomes" id="UP000182344">
    <property type="component" value="Unassembled WGS sequence"/>
</dbReference>
<evidence type="ECO:0000313" key="2">
    <source>
        <dbReference type="Proteomes" id="UP000182344"/>
    </source>
</evidence>
<evidence type="ECO:0000313" key="1">
    <source>
        <dbReference type="EMBL" id="OIP86515.1"/>
    </source>
</evidence>
<sequence>MKVETSLNAIFTSRTRVKIINILFTSPQEIYYVRQLVRETGEEINSVRRELLNLTKVNIVLPESRGNRLYYTPNHKHHLYPTLLALAYKSLPFCESLSKSQLVIASYLFLLGTNENKDKIDIVVVGDISTKTVETAMKSEENRRGYEINYMIMDKEELHLRQNKRDPFLVDFFLSGPVVIMGSPQILSDN</sequence>
<dbReference type="InterPro" id="IPR036388">
    <property type="entry name" value="WH-like_DNA-bd_sf"/>
</dbReference>
<dbReference type="STRING" id="1805376.AUK05_03440"/>
<gene>
    <name evidence="1" type="ORF">AUK05_03440</name>
</gene>
<reference evidence="1 2" key="1">
    <citation type="journal article" date="2016" name="Environ. Microbiol.">
        <title>Genomic resolution of a cold subsurface aquifer community provides metabolic insights for novel microbes adapted to high CO concentrations.</title>
        <authorList>
            <person name="Probst A.J."/>
            <person name="Castelle C.J."/>
            <person name="Singh A."/>
            <person name="Brown C.T."/>
            <person name="Anantharaman K."/>
            <person name="Sharon I."/>
            <person name="Hug L.A."/>
            <person name="Burstein D."/>
            <person name="Emerson J.B."/>
            <person name="Thomas B.C."/>
            <person name="Banfield J.F."/>
        </authorList>
    </citation>
    <scope>NUCLEOTIDE SEQUENCE [LARGE SCALE GENOMIC DNA]</scope>
    <source>
        <strain evidence="1">CG2_30_35_20</strain>
    </source>
</reference>
<protein>
    <recommendedName>
        <fullName evidence="3">HTH arsR-type domain-containing protein</fullName>
    </recommendedName>
</protein>